<comment type="caution">
    <text evidence="2">The sequence shown here is derived from an EMBL/GenBank/DDBJ whole genome shotgun (WGS) entry which is preliminary data.</text>
</comment>
<dbReference type="Proteomes" id="UP000037109">
    <property type="component" value="Unassembled WGS sequence"/>
</dbReference>
<dbReference type="STRING" id="1459.AF332_07035"/>
<dbReference type="PATRIC" id="fig|1459.3.peg.1514"/>
<sequence length="140" mass="16396">MKHDLNKAAAAYTKYVQASGEEYMDIEIPCNAADFIPSLIEVAEKQEQELERLREKERIYKISDDLYREKVKPIKHFFPLDNTPGIGQIVELVQKQQKKIEALETANDLLHDETKEQQQEIERLKNTIEVMEHTWSPIDI</sequence>
<evidence type="ECO:0000313" key="3">
    <source>
        <dbReference type="Proteomes" id="UP000037109"/>
    </source>
</evidence>
<gene>
    <name evidence="2" type="ORF">AF332_07035</name>
</gene>
<protein>
    <submittedName>
        <fullName evidence="2">Uncharacterized protein</fullName>
    </submittedName>
</protein>
<organism evidence="2 3">
    <name type="scientific">Sporosarcina globispora</name>
    <name type="common">Bacillus globisporus</name>
    <dbReference type="NCBI Taxonomy" id="1459"/>
    <lineage>
        <taxon>Bacteria</taxon>
        <taxon>Bacillati</taxon>
        <taxon>Bacillota</taxon>
        <taxon>Bacilli</taxon>
        <taxon>Bacillales</taxon>
        <taxon>Caryophanaceae</taxon>
        <taxon>Sporosarcina</taxon>
    </lineage>
</organism>
<keyword evidence="1" id="KW-0175">Coiled coil</keyword>
<dbReference type="AlphaFoldDB" id="A0A0M0GAY7"/>
<proteinExistence type="predicted"/>
<accession>A0A0M0GAY7</accession>
<feature type="coiled-coil region" evidence="1">
    <location>
        <begin position="36"/>
        <end position="63"/>
    </location>
</feature>
<name>A0A0M0GAY7_SPOGL</name>
<feature type="coiled-coil region" evidence="1">
    <location>
        <begin position="93"/>
        <end position="134"/>
    </location>
</feature>
<dbReference type="EMBL" id="LGUF01000007">
    <property type="protein sequence ID" value="KON86596.1"/>
    <property type="molecule type" value="Genomic_DNA"/>
</dbReference>
<evidence type="ECO:0000256" key="1">
    <source>
        <dbReference type="SAM" id="Coils"/>
    </source>
</evidence>
<evidence type="ECO:0000313" key="2">
    <source>
        <dbReference type="EMBL" id="KON86596.1"/>
    </source>
</evidence>
<dbReference type="RefSeq" id="WP_053433961.1">
    <property type="nucleotide sequence ID" value="NZ_LGUF01000007.1"/>
</dbReference>
<reference evidence="3" key="1">
    <citation type="submission" date="2015-07" db="EMBL/GenBank/DDBJ databases">
        <title>Fjat-10036 dsm4.</title>
        <authorList>
            <person name="Liu B."/>
            <person name="Wang J."/>
            <person name="Zhu Y."/>
            <person name="Liu G."/>
            <person name="Chen Q."/>
            <person name="Chen Z."/>
            <person name="Lan J."/>
            <person name="Che J."/>
            <person name="Ge C."/>
            <person name="Shi H."/>
            <person name="Pan Z."/>
            <person name="Liu X."/>
        </authorList>
    </citation>
    <scope>NUCLEOTIDE SEQUENCE [LARGE SCALE GENOMIC DNA]</scope>
    <source>
        <strain evidence="3">DSM 4</strain>
    </source>
</reference>
<keyword evidence="3" id="KW-1185">Reference proteome</keyword>